<name>A0A163BM29_DIDRA</name>
<evidence type="ECO:0000256" key="1">
    <source>
        <dbReference type="SAM" id="MobiDB-lite"/>
    </source>
</evidence>
<dbReference type="OrthoDB" id="4121058at2759"/>
<dbReference type="EMBL" id="JYNV01000237">
    <property type="protein sequence ID" value="KZM21845.1"/>
    <property type="molecule type" value="Genomic_DNA"/>
</dbReference>
<proteinExistence type="predicted"/>
<feature type="region of interest" description="Disordered" evidence="1">
    <location>
        <begin position="150"/>
        <end position="248"/>
    </location>
</feature>
<accession>A0A163BM29</accession>
<feature type="region of interest" description="Disordered" evidence="1">
    <location>
        <begin position="418"/>
        <end position="445"/>
    </location>
</feature>
<gene>
    <name evidence="2" type="ORF">ST47_g7018</name>
</gene>
<feature type="compositionally biased region" description="Low complexity" evidence="1">
    <location>
        <begin position="220"/>
        <end position="236"/>
    </location>
</feature>
<feature type="compositionally biased region" description="Low complexity" evidence="1">
    <location>
        <begin position="175"/>
        <end position="192"/>
    </location>
</feature>
<evidence type="ECO:0000313" key="3">
    <source>
        <dbReference type="Proteomes" id="UP000076837"/>
    </source>
</evidence>
<organism evidence="2 3">
    <name type="scientific">Didymella rabiei</name>
    <name type="common">Chickpea ascochyta blight fungus</name>
    <name type="synonym">Mycosphaerella rabiei</name>
    <dbReference type="NCBI Taxonomy" id="5454"/>
    <lineage>
        <taxon>Eukaryota</taxon>
        <taxon>Fungi</taxon>
        <taxon>Dikarya</taxon>
        <taxon>Ascomycota</taxon>
        <taxon>Pezizomycotina</taxon>
        <taxon>Dothideomycetes</taxon>
        <taxon>Pleosporomycetidae</taxon>
        <taxon>Pleosporales</taxon>
        <taxon>Pleosporineae</taxon>
        <taxon>Didymellaceae</taxon>
        <taxon>Ascochyta</taxon>
    </lineage>
</organism>
<sequence length="590" mass="65485">MATFAPPARRDRFLYSSVLYADAGHDNHHPRASLGELTALLRPEAVKGKGKAKKPKASEDAEVMKDRPWHFWTAQLLHYGLTATKDKNAAKVRLLSALNEGRLEVPGWIQKLEGEVKKEWEAGNRRLKRAAKEGGVPKLEKSGALAAEARNSAGKASSLVEKESSAAKSKKVPGKKTSGTTPVTSVTPTSLTTKRKRDAASPSGPSKKTKARSTTEKTISSPVSTSTSAKPAASQKPPQPEEEPWPAPRRKIVAHDAWKFFDEDHLAHTRPPNAPHPCPYRISCPDAESEWNQDSIDEFYLAFSATEEEWWSRFKWGAFGGILILQRQPKRINKAVGVPFKWRAHYAYGNEDGDGTGRIFFDSASTIRGEFHDFFREKPCQFRGCAIPFARPRPLGHQTPQGTPVLDQMRAEWSQMPTAMRDVPSKKPRAKSQKLKPSVPASSTATQDDIYLSGTYHITAPDVEEASSQDTPLRLALFTDEATGIWWASFHWSPLNGVMKIDPGPTYDTIADTHSLGWRIRNEETGGLSFGRDCTGDIRFDGQERTLMGALYGVPGVGLLEFEGRRIASPRRVGGLKQEWDWFVEEAYGR</sequence>
<protein>
    <submittedName>
        <fullName evidence="2">Uncharacterized protein</fullName>
    </submittedName>
</protein>
<dbReference type="AlphaFoldDB" id="A0A163BM29"/>
<keyword evidence="3" id="KW-1185">Reference proteome</keyword>
<reference evidence="2 3" key="1">
    <citation type="journal article" date="2016" name="Sci. Rep.">
        <title>Draft genome sequencing and secretome analysis of fungal phytopathogen Ascochyta rabiei provides insight into the necrotrophic effector repertoire.</title>
        <authorList>
            <person name="Verma S."/>
            <person name="Gazara R.K."/>
            <person name="Nizam S."/>
            <person name="Parween S."/>
            <person name="Chattopadhyay D."/>
            <person name="Verma P.K."/>
        </authorList>
    </citation>
    <scope>NUCLEOTIDE SEQUENCE [LARGE SCALE GENOMIC DNA]</scope>
    <source>
        <strain evidence="2 3">ArDII</strain>
    </source>
</reference>
<evidence type="ECO:0000313" key="2">
    <source>
        <dbReference type="EMBL" id="KZM21845.1"/>
    </source>
</evidence>
<comment type="caution">
    <text evidence="2">The sequence shown here is derived from an EMBL/GenBank/DDBJ whole genome shotgun (WGS) entry which is preliminary data.</text>
</comment>
<dbReference type="Proteomes" id="UP000076837">
    <property type="component" value="Unassembled WGS sequence"/>
</dbReference>